<feature type="transmembrane region" description="Helical" evidence="16">
    <location>
        <begin position="89"/>
        <end position="109"/>
    </location>
</feature>
<dbReference type="InterPro" id="IPR048254">
    <property type="entry name" value="CDP_ALCOHOL_P_TRANSF_CS"/>
</dbReference>
<reference evidence="17 18" key="1">
    <citation type="submission" date="2013-09" db="EMBL/GenBank/DDBJ databases">
        <title>Genome sequencing of Arenimonas composti.</title>
        <authorList>
            <person name="Chen F."/>
            <person name="Wang G."/>
        </authorList>
    </citation>
    <scope>NUCLEOTIDE SEQUENCE [LARGE SCALE GENOMIC DNA]</scope>
    <source>
        <strain evidence="17 18">TR7-09</strain>
    </source>
</reference>
<keyword evidence="6" id="KW-0444">Lipid biosynthesis</keyword>
<sequence>MNLRHLPNAITGLRLAMAPVLPWLMLQGHWRAAFWLAVAAALSDLADGWLARRHGWQSRLGGALDPIADKLLAAAAFLGLWWALKLPGWVPALVLGRDLVIVAGAAAWWRLRRGFEAAPSWLGKASTLLQLALVLFCLGDAAGLWGLDRGEYLAVMRQLLVGVALVTLLSGLDYVFRYGAKAWQASGKRPR</sequence>
<keyword evidence="13" id="KW-1208">Phospholipid metabolism</keyword>
<feature type="transmembrane region" description="Helical" evidence="16">
    <location>
        <begin position="121"/>
        <end position="147"/>
    </location>
</feature>
<comment type="similarity">
    <text evidence="3 15">Belongs to the CDP-alcohol phosphatidyltransferase class-I family.</text>
</comment>
<dbReference type="InterPro" id="IPR050324">
    <property type="entry name" value="CDP-alcohol_PTase-I"/>
</dbReference>
<evidence type="ECO:0000256" key="3">
    <source>
        <dbReference type="ARBA" id="ARBA00010441"/>
    </source>
</evidence>
<evidence type="ECO:0000256" key="1">
    <source>
        <dbReference type="ARBA" id="ARBA00004141"/>
    </source>
</evidence>
<evidence type="ECO:0000256" key="15">
    <source>
        <dbReference type="RuleBase" id="RU003750"/>
    </source>
</evidence>
<evidence type="ECO:0000256" key="10">
    <source>
        <dbReference type="ARBA" id="ARBA00023098"/>
    </source>
</evidence>
<dbReference type="eggNOG" id="COG0558">
    <property type="taxonomic scope" value="Bacteria"/>
</dbReference>
<evidence type="ECO:0000256" key="9">
    <source>
        <dbReference type="ARBA" id="ARBA00022989"/>
    </source>
</evidence>
<evidence type="ECO:0000256" key="11">
    <source>
        <dbReference type="ARBA" id="ARBA00023136"/>
    </source>
</evidence>
<evidence type="ECO:0000256" key="12">
    <source>
        <dbReference type="ARBA" id="ARBA00023209"/>
    </source>
</evidence>
<dbReference type="EC" id="2.7.8.5" evidence="4"/>
<comment type="caution">
    <text evidence="17">The sequence shown here is derived from an EMBL/GenBank/DDBJ whole genome shotgun (WGS) entry which is preliminary data.</text>
</comment>
<dbReference type="PANTHER" id="PTHR14269:SF60">
    <property type="entry name" value="CARDIOLIPIN SYNTHASE (CMP-FORMING)"/>
    <property type="match status" value="1"/>
</dbReference>
<dbReference type="Pfam" id="PF01066">
    <property type="entry name" value="CDP-OH_P_transf"/>
    <property type="match status" value="1"/>
</dbReference>
<evidence type="ECO:0000256" key="16">
    <source>
        <dbReference type="SAM" id="Phobius"/>
    </source>
</evidence>
<keyword evidence="12" id="KW-0594">Phospholipid biosynthesis</keyword>
<keyword evidence="18" id="KW-1185">Reference proteome</keyword>
<dbReference type="Proteomes" id="UP000029391">
    <property type="component" value="Unassembled WGS sequence"/>
</dbReference>
<dbReference type="InterPro" id="IPR043130">
    <property type="entry name" value="CDP-OH_PTrfase_TM_dom"/>
</dbReference>
<keyword evidence="9 16" id="KW-1133">Transmembrane helix</keyword>
<keyword evidence="10" id="KW-0443">Lipid metabolism</keyword>
<dbReference type="InterPro" id="IPR000462">
    <property type="entry name" value="CDP-OH_P_trans"/>
</dbReference>
<organism evidence="17 18">
    <name type="scientific">Arenimonas composti TR7-09 = DSM 18010</name>
    <dbReference type="NCBI Taxonomy" id="1121013"/>
    <lineage>
        <taxon>Bacteria</taxon>
        <taxon>Pseudomonadati</taxon>
        <taxon>Pseudomonadota</taxon>
        <taxon>Gammaproteobacteria</taxon>
        <taxon>Lysobacterales</taxon>
        <taxon>Lysobacteraceae</taxon>
        <taxon>Arenimonas</taxon>
    </lineage>
</organism>
<dbReference type="GO" id="GO:0043337">
    <property type="term" value="F:cardiolipin synthase (CMP-forming)"/>
    <property type="evidence" value="ECO:0007669"/>
    <property type="project" value="TreeGrafter"/>
</dbReference>
<dbReference type="Gene3D" id="1.20.120.1760">
    <property type="match status" value="1"/>
</dbReference>
<dbReference type="OrthoDB" id="9796672at2"/>
<gene>
    <name evidence="17" type="ORF">P873_02660</name>
</gene>
<evidence type="ECO:0000256" key="13">
    <source>
        <dbReference type="ARBA" id="ARBA00023264"/>
    </source>
</evidence>
<dbReference type="STRING" id="1121013.GCA_000426365_01240"/>
<keyword evidence="8 16" id="KW-0812">Transmembrane</keyword>
<comment type="catalytic activity">
    <reaction evidence="14">
        <text>a CDP-1,2-diacyl-sn-glycerol + sn-glycerol 3-phosphate = a 1,2-diacyl-sn-glycero-3-phospho-(1'-sn-glycero-3'-phosphate) + CMP + H(+)</text>
        <dbReference type="Rhea" id="RHEA:12593"/>
        <dbReference type="ChEBI" id="CHEBI:15378"/>
        <dbReference type="ChEBI" id="CHEBI:57597"/>
        <dbReference type="ChEBI" id="CHEBI:58332"/>
        <dbReference type="ChEBI" id="CHEBI:60110"/>
        <dbReference type="ChEBI" id="CHEBI:60377"/>
        <dbReference type="EC" id="2.7.8.5"/>
    </reaction>
</comment>
<protein>
    <recommendedName>
        <fullName evidence="5">CDP-diacylglycerol--glycerol-3-phosphate 3-phosphatidyltransferase</fullName>
        <ecNumber evidence="4">2.7.8.5</ecNumber>
    </recommendedName>
</protein>
<evidence type="ECO:0000256" key="4">
    <source>
        <dbReference type="ARBA" id="ARBA00013170"/>
    </source>
</evidence>
<evidence type="ECO:0000313" key="17">
    <source>
        <dbReference type="EMBL" id="KFN51454.1"/>
    </source>
</evidence>
<dbReference type="GO" id="GO:0032049">
    <property type="term" value="P:cardiolipin biosynthetic process"/>
    <property type="evidence" value="ECO:0007669"/>
    <property type="project" value="TreeGrafter"/>
</dbReference>
<evidence type="ECO:0000256" key="7">
    <source>
        <dbReference type="ARBA" id="ARBA00022679"/>
    </source>
</evidence>
<dbReference type="GO" id="GO:0008444">
    <property type="term" value="F:CDP-diacylglycerol-glycerol-3-phosphate 3-phosphatidyltransferase activity"/>
    <property type="evidence" value="ECO:0007669"/>
    <property type="project" value="UniProtKB-EC"/>
</dbReference>
<dbReference type="GO" id="GO:0016020">
    <property type="term" value="C:membrane"/>
    <property type="evidence" value="ECO:0007669"/>
    <property type="project" value="UniProtKB-SubCell"/>
</dbReference>
<name>A0A091BKZ8_9GAMM</name>
<proteinExistence type="inferred from homology"/>
<evidence type="ECO:0000256" key="5">
    <source>
        <dbReference type="ARBA" id="ARBA00014944"/>
    </source>
</evidence>
<accession>A0A091BKZ8</accession>
<dbReference type="PIRSF" id="PIRSF000847">
    <property type="entry name" value="Phos_ph_gly_syn"/>
    <property type="match status" value="1"/>
</dbReference>
<evidence type="ECO:0000256" key="2">
    <source>
        <dbReference type="ARBA" id="ARBA00005042"/>
    </source>
</evidence>
<evidence type="ECO:0000256" key="8">
    <source>
        <dbReference type="ARBA" id="ARBA00022692"/>
    </source>
</evidence>
<evidence type="ECO:0000256" key="14">
    <source>
        <dbReference type="ARBA" id="ARBA00048586"/>
    </source>
</evidence>
<dbReference type="InterPro" id="IPR004570">
    <property type="entry name" value="Phosphatidylglycerol_P_synth"/>
</dbReference>
<comment type="pathway">
    <text evidence="2">Phospholipid metabolism; phosphatidylglycerol biosynthesis; phosphatidylglycerol from CDP-diacylglycerol: step 1/2.</text>
</comment>
<keyword evidence="7 15" id="KW-0808">Transferase</keyword>
<dbReference type="PROSITE" id="PS00379">
    <property type="entry name" value="CDP_ALCOHOL_P_TRANSF"/>
    <property type="match status" value="1"/>
</dbReference>
<comment type="subcellular location">
    <subcellularLocation>
        <location evidence="1">Membrane</location>
        <topology evidence="1">Multi-pass membrane protein</topology>
    </subcellularLocation>
</comment>
<evidence type="ECO:0000313" key="18">
    <source>
        <dbReference type="Proteomes" id="UP000029391"/>
    </source>
</evidence>
<dbReference type="EMBL" id="AWXU01000005">
    <property type="protein sequence ID" value="KFN51454.1"/>
    <property type="molecule type" value="Genomic_DNA"/>
</dbReference>
<feature type="transmembrane region" description="Helical" evidence="16">
    <location>
        <begin position="159"/>
        <end position="180"/>
    </location>
</feature>
<dbReference type="RefSeq" id="WP_026816597.1">
    <property type="nucleotide sequence ID" value="NZ_AUFF01000002.1"/>
</dbReference>
<keyword evidence="11 16" id="KW-0472">Membrane</keyword>
<dbReference type="AlphaFoldDB" id="A0A091BKZ8"/>
<dbReference type="PANTHER" id="PTHR14269">
    <property type="entry name" value="CDP-DIACYLGLYCEROL--GLYCEROL-3-PHOSPHATE 3-PHOSPHATIDYLTRANSFERASE-RELATED"/>
    <property type="match status" value="1"/>
</dbReference>
<evidence type="ECO:0000256" key="6">
    <source>
        <dbReference type="ARBA" id="ARBA00022516"/>
    </source>
</evidence>